<evidence type="ECO:0000313" key="3">
    <source>
        <dbReference type="Proteomes" id="UP000632849"/>
    </source>
</evidence>
<dbReference type="Gene3D" id="3.10.180.10">
    <property type="entry name" value="2,3-Dihydroxybiphenyl 1,2-Dioxygenase, domain 1"/>
    <property type="match status" value="2"/>
</dbReference>
<gene>
    <name evidence="2" type="ORF">GCM10017667_74880</name>
</gene>
<dbReference type="PANTHER" id="PTHR33993">
    <property type="entry name" value="GLYOXALASE-RELATED"/>
    <property type="match status" value="1"/>
</dbReference>
<dbReference type="InterPro" id="IPR029068">
    <property type="entry name" value="Glyas_Bleomycin-R_OHBP_Dase"/>
</dbReference>
<dbReference type="PROSITE" id="PS51819">
    <property type="entry name" value="VOC"/>
    <property type="match status" value="2"/>
</dbReference>
<reference evidence="2" key="1">
    <citation type="journal article" date="2014" name="Int. J. Syst. Evol. Microbiol.">
        <title>Complete genome sequence of Corynebacterium casei LMG S-19264T (=DSM 44701T), isolated from a smear-ripened cheese.</title>
        <authorList>
            <consortium name="US DOE Joint Genome Institute (JGI-PGF)"/>
            <person name="Walter F."/>
            <person name="Albersmeier A."/>
            <person name="Kalinowski J."/>
            <person name="Ruckert C."/>
        </authorList>
    </citation>
    <scope>NUCLEOTIDE SEQUENCE</scope>
    <source>
        <strain evidence="2">JCM 4122</strain>
    </source>
</reference>
<dbReference type="RefSeq" id="WP_190044670.1">
    <property type="nucleotide sequence ID" value="NZ_BNBE01000004.1"/>
</dbReference>
<proteinExistence type="predicted"/>
<dbReference type="EMBL" id="BNBE01000004">
    <property type="protein sequence ID" value="GHG27190.1"/>
    <property type="molecule type" value="Genomic_DNA"/>
</dbReference>
<evidence type="ECO:0000259" key="1">
    <source>
        <dbReference type="PROSITE" id="PS51819"/>
    </source>
</evidence>
<reference evidence="2" key="2">
    <citation type="submission" date="2020-09" db="EMBL/GenBank/DDBJ databases">
        <authorList>
            <person name="Sun Q."/>
            <person name="Ohkuma M."/>
        </authorList>
    </citation>
    <scope>NUCLEOTIDE SEQUENCE</scope>
    <source>
        <strain evidence="2">JCM 4122</strain>
    </source>
</reference>
<dbReference type="SUPFAM" id="SSF54593">
    <property type="entry name" value="Glyoxalase/Bleomycin resistance protein/Dihydroxybiphenyl dioxygenase"/>
    <property type="match status" value="2"/>
</dbReference>
<organism evidence="2 3">
    <name type="scientific">Streptomyces filamentosus</name>
    <name type="common">Streptomyces roseosporus</name>
    <dbReference type="NCBI Taxonomy" id="67294"/>
    <lineage>
        <taxon>Bacteria</taxon>
        <taxon>Bacillati</taxon>
        <taxon>Actinomycetota</taxon>
        <taxon>Actinomycetes</taxon>
        <taxon>Kitasatosporales</taxon>
        <taxon>Streptomycetaceae</taxon>
        <taxon>Streptomyces</taxon>
    </lineage>
</organism>
<keyword evidence="3" id="KW-1185">Reference proteome</keyword>
<name>A0A919BWH2_STRFL</name>
<dbReference type="CDD" id="cd07247">
    <property type="entry name" value="SgaA_N_like"/>
    <property type="match status" value="2"/>
</dbReference>
<comment type="caution">
    <text evidence="2">The sequence shown here is derived from an EMBL/GenBank/DDBJ whole genome shotgun (WGS) entry which is preliminary data.</text>
</comment>
<evidence type="ECO:0000313" key="2">
    <source>
        <dbReference type="EMBL" id="GHG27190.1"/>
    </source>
</evidence>
<dbReference type="Pfam" id="PF18029">
    <property type="entry name" value="Glyoxalase_6"/>
    <property type="match status" value="1"/>
</dbReference>
<dbReference type="Proteomes" id="UP000632849">
    <property type="component" value="Unassembled WGS sequence"/>
</dbReference>
<dbReference type="AlphaFoldDB" id="A0A919BWH2"/>
<feature type="domain" description="VOC" evidence="1">
    <location>
        <begin position="10"/>
        <end position="124"/>
    </location>
</feature>
<dbReference type="InterPro" id="IPR004360">
    <property type="entry name" value="Glyas_Fos-R_dOase_dom"/>
</dbReference>
<dbReference type="Pfam" id="PF00903">
    <property type="entry name" value="Glyoxalase"/>
    <property type="match status" value="1"/>
</dbReference>
<protein>
    <submittedName>
        <fullName evidence="2">Hydroxylase</fullName>
    </submittedName>
</protein>
<sequence>MLGTQYTHGSPCWIDLGSPDPAAAADFYGTALGWEYRPAGGPETGGYGFFHQDGATVAALGPLTEDGAQSAWTVYFRSTDAATTQMVTAAEGGRVRVRAMDVMDAGRMAALTDPGGAEFAVWEAGSVRGLDRTSSPGTLVWVELHTSDPEAALGFYGSLFDWRSATMEAPGMTYRVVSTARGDQETAAFGGVAELRGPGERSRWIPYFEVADVDATAEAVTGAGGTVLLPAADIPDVGRLAWFADPFGAEFAVLRPTPTG</sequence>
<accession>A0A919BWH2</accession>
<feature type="domain" description="VOC" evidence="1">
    <location>
        <begin position="138"/>
        <end position="256"/>
    </location>
</feature>
<dbReference type="PANTHER" id="PTHR33993:SF10">
    <property type="entry name" value="CONSERVED PROTEIN"/>
    <property type="match status" value="1"/>
</dbReference>
<dbReference type="InterPro" id="IPR041581">
    <property type="entry name" value="Glyoxalase_6"/>
</dbReference>
<dbReference type="InterPro" id="IPR037523">
    <property type="entry name" value="VOC_core"/>
</dbReference>
<dbReference type="InterPro" id="IPR052164">
    <property type="entry name" value="Anthracycline_SecMetBiosynth"/>
</dbReference>